<name>A0ABR8FIL2_9NOST</name>
<evidence type="ECO:0000256" key="4">
    <source>
        <dbReference type="ARBA" id="ARBA00018522"/>
    </source>
</evidence>
<dbReference type="EMBL" id="JACJST010000019">
    <property type="protein sequence ID" value="MBD2569953.1"/>
    <property type="molecule type" value="Genomic_DNA"/>
</dbReference>
<evidence type="ECO:0000256" key="3">
    <source>
        <dbReference type="ARBA" id="ARBA00013266"/>
    </source>
</evidence>
<comment type="caution">
    <text evidence="11">The sequence shown here is derived from an EMBL/GenBank/DDBJ whole genome shotgun (WGS) entry which is preliminary data.</text>
</comment>
<dbReference type="RefSeq" id="WP_190717216.1">
    <property type="nucleotide sequence ID" value="NZ_JACJST010000019.1"/>
</dbReference>
<dbReference type="SUPFAM" id="SSF51161">
    <property type="entry name" value="Trimeric LpxA-like enzymes"/>
    <property type="match status" value="1"/>
</dbReference>
<organism evidence="11 12">
    <name type="scientific">Anabaena lutea FACHB-196</name>
    <dbReference type="NCBI Taxonomy" id="2692881"/>
    <lineage>
        <taxon>Bacteria</taxon>
        <taxon>Bacillati</taxon>
        <taxon>Cyanobacteriota</taxon>
        <taxon>Cyanophyceae</taxon>
        <taxon>Nostocales</taxon>
        <taxon>Nostocaceae</taxon>
        <taxon>Anabaena</taxon>
    </lineage>
</organism>
<keyword evidence="5" id="KW-0028">Amino-acid biosynthesis</keyword>
<evidence type="ECO:0000313" key="11">
    <source>
        <dbReference type="EMBL" id="MBD2569953.1"/>
    </source>
</evidence>
<comment type="similarity">
    <text evidence="2 10">Belongs to the transferase hexapeptide repeat family.</text>
</comment>
<dbReference type="InterPro" id="IPR005881">
    <property type="entry name" value="Ser_O-AcTrfase"/>
</dbReference>
<evidence type="ECO:0000256" key="6">
    <source>
        <dbReference type="ARBA" id="ARBA00022679"/>
    </source>
</evidence>
<evidence type="ECO:0000313" key="12">
    <source>
        <dbReference type="Proteomes" id="UP000640531"/>
    </source>
</evidence>
<accession>A0ABR8FIL2</accession>
<evidence type="ECO:0000256" key="7">
    <source>
        <dbReference type="ARBA" id="ARBA00023192"/>
    </source>
</evidence>
<dbReference type="GO" id="GO:0009001">
    <property type="term" value="F:serine O-acetyltransferase activity"/>
    <property type="evidence" value="ECO:0007669"/>
    <property type="project" value="UniProtKB-EC"/>
</dbReference>
<keyword evidence="12" id="KW-1185">Reference proteome</keyword>
<dbReference type="InterPro" id="IPR045304">
    <property type="entry name" value="LbH_SAT"/>
</dbReference>
<comment type="catalytic activity">
    <reaction evidence="9 10">
        <text>L-serine + acetyl-CoA = O-acetyl-L-serine + CoA</text>
        <dbReference type="Rhea" id="RHEA:24560"/>
        <dbReference type="ChEBI" id="CHEBI:33384"/>
        <dbReference type="ChEBI" id="CHEBI:57287"/>
        <dbReference type="ChEBI" id="CHEBI:57288"/>
        <dbReference type="ChEBI" id="CHEBI:58340"/>
        <dbReference type="EC" id="2.3.1.30"/>
    </reaction>
</comment>
<gene>
    <name evidence="11" type="primary">cysE</name>
    <name evidence="11" type="ORF">H6G59_19035</name>
</gene>
<reference evidence="11 12" key="1">
    <citation type="journal article" date="2020" name="ISME J.">
        <title>Comparative genomics reveals insights into cyanobacterial evolution and habitat adaptation.</title>
        <authorList>
            <person name="Chen M.Y."/>
            <person name="Teng W.K."/>
            <person name="Zhao L."/>
            <person name="Hu C.X."/>
            <person name="Zhou Y.K."/>
            <person name="Han B.P."/>
            <person name="Song L.R."/>
            <person name="Shu W.S."/>
        </authorList>
    </citation>
    <scope>NUCLEOTIDE SEQUENCE [LARGE SCALE GENOMIC DNA]</scope>
    <source>
        <strain evidence="11 12">FACHB-196</strain>
    </source>
</reference>
<evidence type="ECO:0000256" key="5">
    <source>
        <dbReference type="ARBA" id="ARBA00022605"/>
    </source>
</evidence>
<dbReference type="InterPro" id="IPR042122">
    <property type="entry name" value="Ser_AcTrfase_N_sf"/>
</dbReference>
<dbReference type="CDD" id="cd03354">
    <property type="entry name" value="LbH_SAT"/>
    <property type="match status" value="1"/>
</dbReference>
<keyword evidence="7" id="KW-0198">Cysteine biosynthesis</keyword>
<dbReference type="InterPro" id="IPR011004">
    <property type="entry name" value="Trimer_LpxA-like_sf"/>
</dbReference>
<dbReference type="InterPro" id="IPR001451">
    <property type="entry name" value="Hexapep"/>
</dbReference>
<evidence type="ECO:0000256" key="8">
    <source>
        <dbReference type="ARBA" id="ARBA00023315"/>
    </source>
</evidence>
<dbReference type="Gene3D" id="1.10.3130.10">
    <property type="entry name" value="serine acetyltransferase, domain 1"/>
    <property type="match status" value="1"/>
</dbReference>
<dbReference type="Gene3D" id="2.160.10.10">
    <property type="entry name" value="Hexapeptide repeat proteins"/>
    <property type="match status" value="1"/>
</dbReference>
<dbReference type="Proteomes" id="UP000640531">
    <property type="component" value="Unassembled WGS sequence"/>
</dbReference>
<dbReference type="PANTHER" id="PTHR42811">
    <property type="entry name" value="SERINE ACETYLTRANSFERASE"/>
    <property type="match status" value="1"/>
</dbReference>
<evidence type="ECO:0000256" key="1">
    <source>
        <dbReference type="ARBA" id="ARBA00004876"/>
    </source>
</evidence>
<dbReference type="Pfam" id="PF00132">
    <property type="entry name" value="Hexapep"/>
    <property type="match status" value="1"/>
</dbReference>
<protein>
    <recommendedName>
        <fullName evidence="4 10">Serine acetyltransferase</fullName>
        <ecNumber evidence="3 10">2.3.1.30</ecNumber>
    </recommendedName>
</protein>
<evidence type="ECO:0000256" key="2">
    <source>
        <dbReference type="ARBA" id="ARBA00007274"/>
    </source>
</evidence>
<dbReference type="NCBIfam" id="NF041874">
    <property type="entry name" value="EPS_EpsC"/>
    <property type="match status" value="1"/>
</dbReference>
<evidence type="ECO:0000256" key="9">
    <source>
        <dbReference type="ARBA" id="ARBA00049486"/>
    </source>
</evidence>
<dbReference type="NCBIfam" id="TIGR01172">
    <property type="entry name" value="cysE"/>
    <property type="match status" value="1"/>
</dbReference>
<dbReference type="EC" id="2.3.1.30" evidence="3 10"/>
<proteinExistence type="inferred from homology"/>
<dbReference type="InterPro" id="IPR053376">
    <property type="entry name" value="Serine_acetyltransferase"/>
</dbReference>
<dbReference type="PIRSF" id="PIRSF000441">
    <property type="entry name" value="CysE"/>
    <property type="match status" value="1"/>
</dbReference>
<keyword evidence="6 10" id="KW-0808">Transferase</keyword>
<evidence type="ECO:0000256" key="10">
    <source>
        <dbReference type="PIRNR" id="PIRNR000441"/>
    </source>
</evidence>
<keyword evidence="8 10" id="KW-0012">Acyltransferase</keyword>
<sequence length="244" mass="26818">MQQSLDSISNTTTAITDLRKNQRSGGFWEPLMSDFRIIFERDPAARNWLEVIFCYPGFHALCLHRLAHWLHLRKVGFIPRFISHLGRFFTGIEIHPGAEIGKGVFIDHGMGVVIGETAIVGDYTLIYQGVTLGGTGKESGKRHPTLGNNVVVGAGAKVLGNIQISDRVRIGAGSIVLGDVPPDSTVVGIPGRIISHKQTKRLSPLEHGKLPDVEAGIIRSLLSRIEKLEQQLQTLTNHQQHEDS</sequence>
<comment type="pathway">
    <text evidence="1">Amino-acid biosynthesis; L-cysteine biosynthesis; L-cysteine from L-serine: step 1/2.</text>
</comment>